<evidence type="ECO:0000313" key="2">
    <source>
        <dbReference type="Proteomes" id="UP000765509"/>
    </source>
</evidence>
<comment type="caution">
    <text evidence="1">The sequence shown here is derived from an EMBL/GenBank/DDBJ whole genome shotgun (WGS) entry which is preliminary data.</text>
</comment>
<evidence type="ECO:0000313" key="1">
    <source>
        <dbReference type="EMBL" id="MBW0462788.1"/>
    </source>
</evidence>
<name>A0A9Q3GCP7_9BASI</name>
<dbReference type="EMBL" id="AVOT02000420">
    <property type="protein sequence ID" value="MBW0462788.1"/>
    <property type="molecule type" value="Genomic_DNA"/>
</dbReference>
<dbReference type="OrthoDB" id="2507294at2759"/>
<reference evidence="1" key="1">
    <citation type="submission" date="2021-03" db="EMBL/GenBank/DDBJ databases">
        <title>Draft genome sequence of rust myrtle Austropuccinia psidii MF-1, a brazilian biotype.</title>
        <authorList>
            <person name="Quecine M.C."/>
            <person name="Pachon D.M.R."/>
            <person name="Bonatelli M.L."/>
            <person name="Correr F.H."/>
            <person name="Franceschini L.M."/>
            <person name="Leite T.F."/>
            <person name="Margarido G.R.A."/>
            <person name="Almeida C.A."/>
            <person name="Ferrarezi J.A."/>
            <person name="Labate C.A."/>
        </authorList>
    </citation>
    <scope>NUCLEOTIDE SEQUENCE</scope>
    <source>
        <strain evidence="1">MF-1</strain>
    </source>
</reference>
<proteinExistence type="predicted"/>
<protein>
    <submittedName>
        <fullName evidence="1">Uncharacterized protein</fullName>
    </submittedName>
</protein>
<dbReference type="AlphaFoldDB" id="A0A9Q3GCP7"/>
<sequence length="74" mass="8519">MNTQPECHALDNSYHQEDFKPDALLVNKERSPSQYQDGDNMSYSEKEAVKKFPKASIWPNLSGTGKYDHMELID</sequence>
<dbReference type="Proteomes" id="UP000765509">
    <property type="component" value="Unassembled WGS sequence"/>
</dbReference>
<organism evidence="1 2">
    <name type="scientific">Austropuccinia psidii MF-1</name>
    <dbReference type="NCBI Taxonomy" id="1389203"/>
    <lineage>
        <taxon>Eukaryota</taxon>
        <taxon>Fungi</taxon>
        <taxon>Dikarya</taxon>
        <taxon>Basidiomycota</taxon>
        <taxon>Pucciniomycotina</taxon>
        <taxon>Pucciniomycetes</taxon>
        <taxon>Pucciniales</taxon>
        <taxon>Sphaerophragmiaceae</taxon>
        <taxon>Austropuccinia</taxon>
    </lineage>
</organism>
<gene>
    <name evidence="1" type="ORF">O181_002503</name>
</gene>
<keyword evidence="2" id="KW-1185">Reference proteome</keyword>
<accession>A0A9Q3GCP7</accession>